<evidence type="ECO:0000256" key="1">
    <source>
        <dbReference type="SAM" id="Phobius"/>
    </source>
</evidence>
<feature type="transmembrane region" description="Helical" evidence="1">
    <location>
        <begin position="18"/>
        <end position="37"/>
    </location>
</feature>
<dbReference type="Pfam" id="PF04294">
    <property type="entry name" value="VanW"/>
    <property type="match status" value="1"/>
</dbReference>
<comment type="caution">
    <text evidence="3">The sequence shown here is derived from an EMBL/GenBank/DDBJ whole genome shotgun (WGS) entry which is preliminary data.</text>
</comment>
<protein>
    <submittedName>
        <fullName evidence="3">VanW family protein</fullName>
    </submittedName>
</protein>
<dbReference type="AlphaFoldDB" id="A0A8I0HQ34"/>
<dbReference type="InterPro" id="IPR007391">
    <property type="entry name" value="Vancomycin_resist_VanW"/>
</dbReference>
<feature type="domain" description="YoaR-like putative peptidoglycan binding" evidence="2">
    <location>
        <begin position="249"/>
        <end position="329"/>
    </location>
</feature>
<accession>A0A8I0HQ34</accession>
<reference evidence="3 4" key="1">
    <citation type="submission" date="2020-08" db="EMBL/GenBank/DDBJ databases">
        <title>A Genomic Blueprint of the Chicken Gut Microbiome.</title>
        <authorList>
            <person name="Gilroy R."/>
            <person name="Ravi A."/>
            <person name="Getino M."/>
            <person name="Pursley I."/>
            <person name="Horton D.L."/>
            <person name="Alikhan N.-F."/>
            <person name="Baker D."/>
            <person name="Gharbi K."/>
            <person name="Hall N."/>
            <person name="Watson M."/>
            <person name="Adriaenssens E.M."/>
            <person name="Foster-Nyarko E."/>
            <person name="Jarju S."/>
            <person name="Secka A."/>
            <person name="Antonio M."/>
            <person name="Oren A."/>
            <person name="Chaudhuri R."/>
            <person name="La Ragione R.M."/>
            <person name="Hildebrand F."/>
            <person name="Pallen M.J."/>
        </authorList>
    </citation>
    <scope>NUCLEOTIDE SEQUENCE [LARGE SCALE GENOMIC DNA]</scope>
    <source>
        <strain evidence="3 4">Sa1YVA5</strain>
    </source>
</reference>
<proteinExistence type="predicted"/>
<keyword evidence="1" id="KW-0812">Transmembrane</keyword>
<dbReference type="Pfam" id="PF12229">
    <property type="entry name" value="PG_binding_4"/>
    <property type="match status" value="1"/>
</dbReference>
<organism evidence="3 4">
    <name type="scientific">Corynebacterium gallinarum</name>
    <dbReference type="NCBI Taxonomy" id="2762214"/>
    <lineage>
        <taxon>Bacteria</taxon>
        <taxon>Bacillati</taxon>
        <taxon>Actinomycetota</taxon>
        <taxon>Actinomycetes</taxon>
        <taxon>Mycobacteriales</taxon>
        <taxon>Corynebacteriaceae</taxon>
        <taxon>Corynebacterium</taxon>
    </lineage>
</organism>
<evidence type="ECO:0000313" key="3">
    <source>
        <dbReference type="EMBL" id="MBD8030202.1"/>
    </source>
</evidence>
<gene>
    <name evidence="3" type="ORF">H9627_07685</name>
</gene>
<keyword evidence="4" id="KW-1185">Reference proteome</keyword>
<sequence>MKVSGNHGSGRGRNRTSGIIVGVLLGLVLIAALVYLADVMLSKDRIPRGTTVGGVNISNMTHEEARRTLETELHSVYTEPVTVIAGEATTQFDPATSGLGIDWEATAAGVPEQSWNPVARITGLFTETEAPIVSIVDPVLFGPTLDRMVGELYREPVTGSVAIDNGAVVSAPSLEGQAVDRGVLEDRVTDYWLDPEGVEIEPFAVPAPIGQDRIEELVDGPAARAVSGPFVVRGDDGVQGVLPVERMGEIVTFPEIDGDIRVEVNRELAQEILAEPLAETETEPKNAQISFTSGSRVVTPEVNGHEIDWEQTLVDLEAGLVGDGPREIDAVYVDKLATFTATDAQAATFNEVMGEFTTTGFSSASGTNIRLTAEMVNGAVVSPGDTFSLNNFTGPRGAAQGFVDSGIILEGRSGTAIGGGISQFATTLYNAYYFAGLEDITHTPHSYYISRYPAGREATIYDGAIDLQFRNDTPYPVMIETEMGGNSVTVRIKGVNIREVQSINNGRWAPTQPKTLRVSDDECIPSSGAPGFTTSDTRVIRDLAGNELTRETVTTVYDPQPNVICS</sequence>
<keyword evidence="1" id="KW-0472">Membrane</keyword>
<evidence type="ECO:0000259" key="2">
    <source>
        <dbReference type="Pfam" id="PF12229"/>
    </source>
</evidence>
<evidence type="ECO:0000313" key="4">
    <source>
        <dbReference type="Proteomes" id="UP000650224"/>
    </source>
</evidence>
<dbReference type="RefSeq" id="WP_191733414.1">
    <property type="nucleotide sequence ID" value="NZ_JACSPR010000004.1"/>
</dbReference>
<dbReference type="InterPro" id="IPR052913">
    <property type="entry name" value="Glycopeptide_resist_protein"/>
</dbReference>
<dbReference type="Proteomes" id="UP000650224">
    <property type="component" value="Unassembled WGS sequence"/>
</dbReference>
<keyword evidence="1" id="KW-1133">Transmembrane helix</keyword>
<dbReference type="PANTHER" id="PTHR35788:SF1">
    <property type="entry name" value="EXPORTED PROTEIN"/>
    <property type="match status" value="1"/>
</dbReference>
<name>A0A8I0HQ34_9CORY</name>
<dbReference type="PANTHER" id="PTHR35788">
    <property type="entry name" value="EXPORTED PROTEIN-RELATED"/>
    <property type="match status" value="1"/>
</dbReference>
<dbReference type="InterPro" id="IPR022029">
    <property type="entry name" value="YoaR-like_PG-bd"/>
</dbReference>
<dbReference type="EMBL" id="JACSPR010000004">
    <property type="protein sequence ID" value="MBD8030202.1"/>
    <property type="molecule type" value="Genomic_DNA"/>
</dbReference>